<reference evidence="1" key="4">
    <citation type="submission" date="2025-09" db="UniProtKB">
        <authorList>
            <consortium name="Ensembl"/>
        </authorList>
    </citation>
    <scope>IDENTIFICATION</scope>
</reference>
<protein>
    <submittedName>
        <fullName evidence="1">Uncharacterized protein</fullName>
    </submittedName>
</protein>
<reference evidence="1" key="2">
    <citation type="journal article" date="2008" name="Genome Biol.">
        <title>Improved genome assembly and evidence-based global gene model set for the chordate Ciona intestinalis: new insight into intron and operon populations.</title>
        <authorList>
            <person name="Satou Y."/>
            <person name="Mineta K."/>
            <person name="Ogasawara M."/>
            <person name="Sasakura Y."/>
            <person name="Shoguchi E."/>
            <person name="Ueno K."/>
            <person name="Yamada L."/>
            <person name="Matsumoto J."/>
            <person name="Wasserscheid J."/>
            <person name="Dewar K."/>
            <person name="Wiley G.B."/>
            <person name="Macmil S.L."/>
            <person name="Roe B.A."/>
            <person name="Zeller R.W."/>
            <person name="Hastings K.E."/>
            <person name="Lemaire P."/>
            <person name="Lindquist E."/>
            <person name="Endo T."/>
            <person name="Hotta K."/>
            <person name="Inaba K."/>
        </authorList>
    </citation>
    <scope>NUCLEOTIDE SEQUENCE [LARGE SCALE GENOMIC DNA]</scope>
    <source>
        <strain evidence="1">wild type</strain>
    </source>
</reference>
<organism evidence="1 2">
    <name type="scientific">Ciona intestinalis</name>
    <name type="common">Transparent sea squirt</name>
    <name type="synonym">Ascidia intestinalis</name>
    <dbReference type="NCBI Taxonomy" id="7719"/>
    <lineage>
        <taxon>Eukaryota</taxon>
        <taxon>Metazoa</taxon>
        <taxon>Chordata</taxon>
        <taxon>Tunicata</taxon>
        <taxon>Ascidiacea</taxon>
        <taxon>Phlebobranchia</taxon>
        <taxon>Cionidae</taxon>
        <taxon>Ciona</taxon>
    </lineage>
</organism>
<evidence type="ECO:0000313" key="2">
    <source>
        <dbReference type="Proteomes" id="UP000008144"/>
    </source>
</evidence>
<dbReference type="Ensembl" id="ENSCINT00000035982.1">
    <property type="protein sequence ID" value="ENSCINP00000033773.1"/>
    <property type="gene ID" value="ENSCING00000018682.1"/>
</dbReference>
<reference evidence="1" key="3">
    <citation type="submission" date="2025-08" db="UniProtKB">
        <authorList>
            <consortium name="Ensembl"/>
        </authorList>
    </citation>
    <scope>IDENTIFICATION</scope>
</reference>
<proteinExistence type="predicted"/>
<dbReference type="HOGENOM" id="CLU_3415155_0_0_1"/>
<accession>H2XVT9</accession>
<dbReference type="AlphaFoldDB" id="H2XVT9"/>
<dbReference type="EMBL" id="EAAA01000242">
    <property type="status" value="NOT_ANNOTATED_CDS"/>
    <property type="molecule type" value="Genomic_DNA"/>
</dbReference>
<reference evidence="2" key="1">
    <citation type="journal article" date="2002" name="Science">
        <title>The draft genome of Ciona intestinalis: insights into chordate and vertebrate origins.</title>
        <authorList>
            <person name="Dehal P."/>
            <person name="Satou Y."/>
            <person name="Campbell R.K."/>
            <person name="Chapman J."/>
            <person name="Degnan B."/>
            <person name="De Tomaso A."/>
            <person name="Davidson B."/>
            <person name="Di Gregorio A."/>
            <person name="Gelpke M."/>
            <person name="Goodstein D.M."/>
            <person name="Harafuji N."/>
            <person name="Hastings K.E."/>
            <person name="Ho I."/>
            <person name="Hotta K."/>
            <person name="Huang W."/>
            <person name="Kawashima T."/>
            <person name="Lemaire P."/>
            <person name="Martinez D."/>
            <person name="Meinertzhagen I.A."/>
            <person name="Necula S."/>
            <person name="Nonaka M."/>
            <person name="Putnam N."/>
            <person name="Rash S."/>
            <person name="Saiga H."/>
            <person name="Satake M."/>
            <person name="Terry A."/>
            <person name="Yamada L."/>
            <person name="Wang H.G."/>
            <person name="Awazu S."/>
            <person name="Azumi K."/>
            <person name="Boore J."/>
            <person name="Branno M."/>
            <person name="Chin-Bow S."/>
            <person name="DeSantis R."/>
            <person name="Doyle S."/>
            <person name="Francino P."/>
            <person name="Keys D.N."/>
            <person name="Haga S."/>
            <person name="Hayashi H."/>
            <person name="Hino K."/>
            <person name="Imai K.S."/>
            <person name="Inaba K."/>
            <person name="Kano S."/>
            <person name="Kobayashi K."/>
            <person name="Kobayashi M."/>
            <person name="Lee B.I."/>
            <person name="Makabe K.W."/>
            <person name="Manohar C."/>
            <person name="Matassi G."/>
            <person name="Medina M."/>
            <person name="Mochizuki Y."/>
            <person name="Mount S."/>
            <person name="Morishita T."/>
            <person name="Miura S."/>
            <person name="Nakayama A."/>
            <person name="Nishizaka S."/>
            <person name="Nomoto H."/>
            <person name="Ohta F."/>
            <person name="Oishi K."/>
            <person name="Rigoutsos I."/>
            <person name="Sano M."/>
            <person name="Sasaki A."/>
            <person name="Sasakura Y."/>
            <person name="Shoguchi E."/>
            <person name="Shin-i T."/>
            <person name="Spagnuolo A."/>
            <person name="Stainier D."/>
            <person name="Suzuki M.M."/>
            <person name="Tassy O."/>
            <person name="Takatori N."/>
            <person name="Tokuoka M."/>
            <person name="Yagi K."/>
            <person name="Yoshizaki F."/>
            <person name="Wada S."/>
            <person name="Zhang C."/>
            <person name="Hyatt P.D."/>
            <person name="Larimer F."/>
            <person name="Detter C."/>
            <person name="Doggett N."/>
            <person name="Glavina T."/>
            <person name="Hawkins T."/>
            <person name="Richardson P."/>
            <person name="Lucas S."/>
            <person name="Kohara Y."/>
            <person name="Levine M."/>
            <person name="Satoh N."/>
            <person name="Rokhsar D.S."/>
        </authorList>
    </citation>
    <scope>NUCLEOTIDE SEQUENCE [LARGE SCALE GENOMIC DNA]</scope>
</reference>
<evidence type="ECO:0000313" key="1">
    <source>
        <dbReference type="Ensembl" id="ENSCINP00000033773.1"/>
    </source>
</evidence>
<sequence>MTRMIVTHNAAINLTATKGGSHVGKKG</sequence>
<name>H2XVT9_CIOIN</name>
<dbReference type="InParanoid" id="H2XVT9"/>
<dbReference type="Proteomes" id="UP000008144">
    <property type="component" value="Chromosome 1"/>
</dbReference>
<keyword evidence="2" id="KW-1185">Reference proteome</keyword>